<evidence type="ECO:0000313" key="12">
    <source>
        <dbReference type="Proteomes" id="UP001143307"/>
    </source>
</evidence>
<keyword evidence="12" id="KW-1185">Reference proteome</keyword>
<evidence type="ECO:0000259" key="10">
    <source>
        <dbReference type="SMART" id="SM00062"/>
    </source>
</evidence>
<evidence type="ECO:0000256" key="7">
    <source>
        <dbReference type="ARBA" id="ARBA00022989"/>
    </source>
</evidence>
<feature type="transmembrane region" description="Helical" evidence="9">
    <location>
        <begin position="405"/>
        <end position="424"/>
    </location>
</feature>
<evidence type="ECO:0000256" key="8">
    <source>
        <dbReference type="ARBA" id="ARBA00023136"/>
    </source>
</evidence>
<dbReference type="EMBL" id="SHNP01000001">
    <property type="protein sequence ID" value="MCX2972442.1"/>
    <property type="molecule type" value="Genomic_DNA"/>
</dbReference>
<evidence type="ECO:0000256" key="6">
    <source>
        <dbReference type="ARBA" id="ARBA00022729"/>
    </source>
</evidence>
<feature type="transmembrane region" description="Helical" evidence="9">
    <location>
        <begin position="207"/>
        <end position="236"/>
    </location>
</feature>
<dbReference type="InterPro" id="IPR001991">
    <property type="entry name" value="Na-dicarboxylate_symporter"/>
</dbReference>
<keyword evidence="8 9" id="KW-0472">Membrane</keyword>
<evidence type="ECO:0000256" key="5">
    <source>
        <dbReference type="ARBA" id="ARBA00022692"/>
    </source>
</evidence>
<proteinExistence type="inferred from homology"/>
<organism evidence="11 12">
    <name type="scientific">Candidatus Seongchinamella marina</name>
    <dbReference type="NCBI Taxonomy" id="2518990"/>
    <lineage>
        <taxon>Bacteria</taxon>
        <taxon>Pseudomonadati</taxon>
        <taxon>Pseudomonadota</taxon>
        <taxon>Gammaproteobacteria</taxon>
        <taxon>Cellvibrionales</taxon>
        <taxon>Halieaceae</taxon>
        <taxon>Seongchinamella</taxon>
    </lineage>
</organism>
<keyword evidence="4" id="KW-0813">Transport</keyword>
<dbReference type="InterPro" id="IPR001638">
    <property type="entry name" value="Solute-binding_3/MltF_N"/>
</dbReference>
<feature type="transmembrane region" description="Helical" evidence="9">
    <location>
        <begin position="289"/>
        <end position="314"/>
    </location>
</feature>
<keyword evidence="6" id="KW-0732">Signal</keyword>
<feature type="transmembrane region" description="Helical" evidence="9">
    <location>
        <begin position="360"/>
        <end position="393"/>
    </location>
</feature>
<dbReference type="PRINTS" id="PR00173">
    <property type="entry name" value="EDTRNSPORT"/>
</dbReference>
<dbReference type="CDD" id="cd13530">
    <property type="entry name" value="PBP2_peptides_like"/>
    <property type="match status" value="1"/>
</dbReference>
<feature type="transmembrane region" description="Helical" evidence="9">
    <location>
        <begin position="130"/>
        <end position="154"/>
    </location>
</feature>
<dbReference type="InterPro" id="IPR036458">
    <property type="entry name" value="Na:dicarbo_symporter_sf"/>
</dbReference>
<dbReference type="Pfam" id="PF00497">
    <property type="entry name" value="SBP_bac_3"/>
    <property type="match status" value="1"/>
</dbReference>
<dbReference type="PANTHER" id="PTHR35936:SF19">
    <property type="entry name" value="AMINO-ACID-BINDING PROTEIN YXEM-RELATED"/>
    <property type="match status" value="1"/>
</dbReference>
<feature type="transmembrane region" description="Helical" evidence="9">
    <location>
        <begin position="77"/>
        <end position="99"/>
    </location>
</feature>
<evidence type="ECO:0000256" key="3">
    <source>
        <dbReference type="ARBA" id="ARBA00010333"/>
    </source>
</evidence>
<accession>A0ABT3SR34</accession>
<dbReference type="Gene3D" id="3.40.190.10">
    <property type="entry name" value="Periplasmic binding protein-like II"/>
    <property type="match status" value="2"/>
</dbReference>
<dbReference type="Pfam" id="PF00375">
    <property type="entry name" value="SDF"/>
    <property type="match status" value="1"/>
</dbReference>
<dbReference type="Proteomes" id="UP001143307">
    <property type="component" value="Unassembled WGS sequence"/>
</dbReference>
<dbReference type="PROSITE" id="PS01039">
    <property type="entry name" value="SBP_BACTERIAL_3"/>
    <property type="match status" value="1"/>
</dbReference>
<feature type="transmembrane region" description="Helical" evidence="9">
    <location>
        <begin position="12"/>
        <end position="33"/>
    </location>
</feature>
<comment type="similarity">
    <text evidence="3">Belongs to the bacterial solute-binding protein 3 family.</text>
</comment>
<keyword evidence="7 9" id="KW-1133">Transmembrane helix</keyword>
<comment type="subcellular location">
    <subcellularLocation>
        <location evidence="2">Cell envelope</location>
    </subcellularLocation>
    <subcellularLocation>
        <location evidence="1">Membrane</location>
        <topology evidence="1">Multi-pass membrane protein</topology>
    </subcellularLocation>
</comment>
<dbReference type="InterPro" id="IPR018313">
    <property type="entry name" value="SBP_3_CS"/>
</dbReference>
<evidence type="ECO:0000256" key="4">
    <source>
        <dbReference type="ARBA" id="ARBA00022448"/>
    </source>
</evidence>
<dbReference type="RefSeq" id="WP_279251459.1">
    <property type="nucleotide sequence ID" value="NZ_SHNP01000001.1"/>
</dbReference>
<dbReference type="SUPFAM" id="SSF118215">
    <property type="entry name" value="Proton glutamate symport protein"/>
    <property type="match status" value="1"/>
</dbReference>
<gene>
    <name evidence="11" type="ORF">EYC87_02410</name>
</gene>
<evidence type="ECO:0000256" key="1">
    <source>
        <dbReference type="ARBA" id="ARBA00004141"/>
    </source>
</evidence>
<dbReference type="SMART" id="SM00062">
    <property type="entry name" value="PBPb"/>
    <property type="match status" value="1"/>
</dbReference>
<reference evidence="11" key="1">
    <citation type="submission" date="2019-02" db="EMBL/GenBank/DDBJ databases">
        <authorList>
            <person name="Li S.-H."/>
        </authorList>
    </citation>
    <scope>NUCLEOTIDE SEQUENCE</scope>
    <source>
        <strain evidence="11">IMCC8485</strain>
    </source>
</reference>
<evidence type="ECO:0000313" key="11">
    <source>
        <dbReference type="EMBL" id="MCX2972442.1"/>
    </source>
</evidence>
<name>A0ABT3SR34_9GAMM</name>
<protein>
    <submittedName>
        <fullName evidence="11">Cation:dicarboxylase symporter family transporter</fullName>
    </submittedName>
</protein>
<dbReference type="Gene3D" id="1.10.3860.10">
    <property type="entry name" value="Sodium:dicarboxylate symporter"/>
    <property type="match status" value="1"/>
</dbReference>
<feature type="domain" description="Solute-binding protein family 3/N-terminal" evidence="10">
    <location>
        <begin position="477"/>
        <end position="700"/>
    </location>
</feature>
<feature type="transmembrane region" description="Helical" evidence="9">
    <location>
        <begin position="45"/>
        <end position="65"/>
    </location>
</feature>
<feature type="transmembrane region" description="Helical" evidence="9">
    <location>
        <begin position="183"/>
        <end position="201"/>
    </location>
</feature>
<keyword evidence="5 9" id="KW-0812">Transmembrane</keyword>
<evidence type="ECO:0000256" key="9">
    <source>
        <dbReference type="SAM" id="Phobius"/>
    </source>
</evidence>
<comment type="caution">
    <text evidence="11">The sequence shown here is derived from an EMBL/GenBank/DDBJ whole genome shotgun (WGS) entry which is preliminary data.</text>
</comment>
<evidence type="ECO:0000256" key="2">
    <source>
        <dbReference type="ARBA" id="ARBA00004196"/>
    </source>
</evidence>
<feature type="transmembrane region" description="Helical" evidence="9">
    <location>
        <begin position="326"/>
        <end position="348"/>
    </location>
</feature>
<sequence>MGNNSLPMSLSGRILVGLLVGIATGLFFGEIVADLKLLGDVFVKLLQITVLPYIIVSLIAGFGRLQMEQAKHLALRGSIVLVAIWALALGLIFVAAMAFPGIETASFFSAPSRVEVERPDLFELYLPANIFYSLSNNLVPAVVFFSILVGVAMIQLEDKSGILPVFDGLTEAMSRINTAMVQLTPYGIFAIAAAAAGTMTIEELSRVQVYLVTYVCLALLVTFWIFPALVATLSGISYREILDTFRDTLVTAFATGNQFVVLPQIAANAKTLLARHHGDDEDHAAAVDIIVPVSFNFPSLGKLLVLLFVLFAAWFTDTDLSFSDQLSLAFGGLFSLFGSLNVAVPYMLDSLTIPADMFQLFLVTGIVVGRFGAMLAALHIIVLAVIGPLAVAGKLHLRWSALGRYLLVSTVLLFLMVLALQLYFRAFVPPPPPRDAVLSNIELMQERVPARIVVDVPEASVTQLAGTRLDHVLRTGVLQVGYRPNNLPCSYITPKGDLVGFDVEMAHILAEDLEVELEFIPFEFDGLKRMLSSGQIDIAMSCIASLPDRYSIASFSRPYLDLALAFITKDHQRELFLNPDILRAWDDLTIALVSSKYYQSRLQQLVPDANLVYLEAAEDFFNGNGQGADALLLTEEEGAAYAYRYPQYGVVTTARRIGLPAAYPVPKGDIEMMEFVSNWIALKQSEGTVDYLYEYWMHGGATRAKAPRWSVIRDVMGWID</sequence>
<dbReference type="SUPFAM" id="SSF53850">
    <property type="entry name" value="Periplasmic binding protein-like II"/>
    <property type="match status" value="1"/>
</dbReference>
<dbReference type="PANTHER" id="PTHR35936">
    <property type="entry name" value="MEMBRANE-BOUND LYTIC MUREIN TRANSGLYCOSYLASE F"/>
    <property type="match status" value="1"/>
</dbReference>